<dbReference type="Proteomes" id="UP000692954">
    <property type="component" value="Unassembled WGS sequence"/>
</dbReference>
<evidence type="ECO:0000313" key="2">
    <source>
        <dbReference type="EMBL" id="CAD8050778.1"/>
    </source>
</evidence>
<evidence type="ECO:0000313" key="3">
    <source>
        <dbReference type="Proteomes" id="UP000692954"/>
    </source>
</evidence>
<protein>
    <submittedName>
        <fullName evidence="2">Uncharacterized protein</fullName>
    </submittedName>
</protein>
<reference evidence="2" key="1">
    <citation type="submission" date="2021-01" db="EMBL/GenBank/DDBJ databases">
        <authorList>
            <consortium name="Genoscope - CEA"/>
            <person name="William W."/>
        </authorList>
    </citation>
    <scope>NUCLEOTIDE SEQUENCE</scope>
</reference>
<dbReference type="AlphaFoldDB" id="A0A8S1K5Y2"/>
<accession>A0A8S1K5Y2</accession>
<name>A0A8S1K5Y2_9CILI</name>
<comment type="caution">
    <text evidence="2">The sequence shown here is derived from an EMBL/GenBank/DDBJ whole genome shotgun (WGS) entry which is preliminary data.</text>
</comment>
<proteinExistence type="predicted"/>
<feature type="region of interest" description="Disordered" evidence="1">
    <location>
        <begin position="108"/>
        <end position="133"/>
    </location>
</feature>
<keyword evidence="3" id="KW-1185">Reference proteome</keyword>
<evidence type="ECO:0000256" key="1">
    <source>
        <dbReference type="SAM" id="MobiDB-lite"/>
    </source>
</evidence>
<gene>
    <name evidence="2" type="ORF">PSON_ATCC_30995.1.T0050189</name>
</gene>
<dbReference type="OrthoDB" id="291888at2759"/>
<sequence length="133" mass="15449">MKGYRLDIKINKSAYLDFKKQMLPQKFEIPNDSKKPLGIQFLQANLDEENQKNNIFVSLLSSSSQNVTESPQLKKYLIQSFITEFPLLSSLNKIEMYLNRQQNELKGQSKVEEMKSQKNHSQSTEVYSIKKVA</sequence>
<organism evidence="2 3">
    <name type="scientific">Paramecium sonneborni</name>
    <dbReference type="NCBI Taxonomy" id="65129"/>
    <lineage>
        <taxon>Eukaryota</taxon>
        <taxon>Sar</taxon>
        <taxon>Alveolata</taxon>
        <taxon>Ciliophora</taxon>
        <taxon>Intramacronucleata</taxon>
        <taxon>Oligohymenophorea</taxon>
        <taxon>Peniculida</taxon>
        <taxon>Parameciidae</taxon>
        <taxon>Paramecium</taxon>
    </lineage>
</organism>
<dbReference type="EMBL" id="CAJJDN010000005">
    <property type="protein sequence ID" value="CAD8050778.1"/>
    <property type="molecule type" value="Genomic_DNA"/>
</dbReference>